<evidence type="ECO:0000313" key="2">
    <source>
        <dbReference type="Proteomes" id="UP000195087"/>
    </source>
</evidence>
<accession>A0A9X6JR95</accession>
<sequence length="67" mass="8053">MKRTTKKDFSPLLLQNTFTKKDFSPLLLQNTFTKKEKVPHYEVPLLILKYLQYMFEVLLLLLLQTHL</sequence>
<name>A0A9X6JR95_BACUK</name>
<proteinExistence type="predicted"/>
<evidence type="ECO:0000313" key="1">
    <source>
        <dbReference type="EMBL" id="OTZ75719.1"/>
    </source>
</evidence>
<reference evidence="1 2" key="1">
    <citation type="submission" date="2016-10" db="EMBL/GenBank/DDBJ databases">
        <title>Comparative genomics of Bacillus thuringiensis reveals a path to pathogens against multiple invertebrate hosts.</title>
        <authorList>
            <person name="Zheng J."/>
            <person name="Gao Q."/>
            <person name="Liu H."/>
            <person name="Peng D."/>
            <person name="Ruan L."/>
            <person name="Sun M."/>
        </authorList>
    </citation>
    <scope>NUCLEOTIDE SEQUENCE [LARGE SCALE GENOMIC DNA]</scope>
    <source>
        <strain evidence="1">BGSC 4W1</strain>
    </source>
</reference>
<protein>
    <submittedName>
        <fullName evidence="1">Uncharacterized protein</fullName>
    </submittedName>
</protein>
<comment type="caution">
    <text evidence="1">The sequence shown here is derived from an EMBL/GenBank/DDBJ whole genome shotgun (WGS) entry which is preliminary data.</text>
</comment>
<gene>
    <name evidence="1" type="ORF">BK769_10390</name>
</gene>
<dbReference type="AlphaFoldDB" id="A0A9X6JR95"/>
<dbReference type="Proteomes" id="UP000195087">
    <property type="component" value="Unassembled WGS sequence"/>
</dbReference>
<dbReference type="EMBL" id="NFEH01000054">
    <property type="protein sequence ID" value="OTZ75719.1"/>
    <property type="molecule type" value="Genomic_DNA"/>
</dbReference>
<organism evidence="1 2">
    <name type="scientific">Bacillus thuringiensis serovar kumamotoensis</name>
    <dbReference type="NCBI Taxonomy" id="132267"/>
    <lineage>
        <taxon>Bacteria</taxon>
        <taxon>Bacillati</taxon>
        <taxon>Bacillota</taxon>
        <taxon>Bacilli</taxon>
        <taxon>Bacillales</taxon>
        <taxon>Bacillaceae</taxon>
        <taxon>Bacillus</taxon>
        <taxon>Bacillus cereus group</taxon>
    </lineage>
</organism>